<dbReference type="GO" id="GO:0003810">
    <property type="term" value="F:protein-glutamine gamma-glutamyltransferase activity"/>
    <property type="evidence" value="ECO:0007669"/>
    <property type="project" value="UniProtKB-ARBA"/>
</dbReference>
<keyword evidence="10 11" id="KW-0676">Redox-active center</keyword>
<dbReference type="CDD" id="cd02982">
    <property type="entry name" value="PDI_b'_family"/>
    <property type="match status" value="1"/>
</dbReference>
<organism evidence="17">
    <name type="scientific">Strongyloides stercoralis</name>
    <name type="common">Threadworm</name>
    <dbReference type="NCBI Taxonomy" id="6248"/>
    <lineage>
        <taxon>Eukaryota</taxon>
        <taxon>Metazoa</taxon>
        <taxon>Ecdysozoa</taxon>
        <taxon>Nematoda</taxon>
        <taxon>Chromadorea</taxon>
        <taxon>Rhabditida</taxon>
        <taxon>Tylenchina</taxon>
        <taxon>Panagrolaimomorpha</taxon>
        <taxon>Strongyloidoidea</taxon>
        <taxon>Strongyloididae</taxon>
        <taxon>Strongyloides</taxon>
    </lineage>
</organism>
<feature type="disulfide bond" description="Redox-active" evidence="11">
    <location>
        <begin position="399"/>
        <end position="402"/>
    </location>
</feature>
<evidence type="ECO:0000256" key="3">
    <source>
        <dbReference type="ARBA" id="ARBA00006347"/>
    </source>
</evidence>
<dbReference type="GO" id="GO:0034976">
    <property type="term" value="P:response to endoplasmic reticulum stress"/>
    <property type="evidence" value="ECO:0007669"/>
    <property type="project" value="TreeGrafter"/>
</dbReference>
<evidence type="ECO:0000256" key="10">
    <source>
        <dbReference type="ARBA" id="ARBA00023284"/>
    </source>
</evidence>
<evidence type="ECO:0000256" key="8">
    <source>
        <dbReference type="ARBA" id="ARBA00023157"/>
    </source>
</evidence>
<evidence type="ECO:0000256" key="11">
    <source>
        <dbReference type="PIRSR" id="PIRSR605792-51"/>
    </source>
</evidence>
<dbReference type="GO" id="GO:0005788">
    <property type="term" value="C:endoplasmic reticulum lumen"/>
    <property type="evidence" value="ECO:0007669"/>
    <property type="project" value="UniProtKB-SubCell"/>
</dbReference>
<dbReference type="FunFam" id="3.40.30.10:FF:000030">
    <property type="entry name" value="Protein disulfide-isomerase"/>
    <property type="match status" value="1"/>
</dbReference>
<dbReference type="FunFam" id="3.40.30.10:FF:000027">
    <property type="entry name" value="protein disulfide-isomerase A2"/>
    <property type="match status" value="1"/>
</dbReference>
<keyword evidence="7" id="KW-0256">Endoplasmic reticulum</keyword>
<dbReference type="PROSITE" id="PS00194">
    <property type="entry name" value="THIOREDOXIN_1"/>
    <property type="match status" value="2"/>
</dbReference>
<evidence type="ECO:0000256" key="1">
    <source>
        <dbReference type="ARBA" id="ARBA00001182"/>
    </source>
</evidence>
<dbReference type="InterPro" id="IPR005788">
    <property type="entry name" value="PDI_thioredoxin-like_dom"/>
</dbReference>
<evidence type="ECO:0000256" key="4">
    <source>
        <dbReference type="ARBA" id="ARBA00012723"/>
    </source>
</evidence>
<dbReference type="Pfam" id="PF13848">
    <property type="entry name" value="Thioredoxin_6"/>
    <property type="match status" value="1"/>
</dbReference>
<evidence type="ECO:0000256" key="2">
    <source>
        <dbReference type="ARBA" id="ARBA00004319"/>
    </source>
</evidence>
<comment type="similarity">
    <text evidence="3 12">Belongs to the protein disulfide isomerase family.</text>
</comment>
<protein>
    <recommendedName>
        <fullName evidence="4 13">Protein disulfide-isomerase</fullName>
        <ecNumber evidence="4 13">5.3.4.1</ecNumber>
    </recommendedName>
</protein>
<dbReference type="NCBIfam" id="TIGR01126">
    <property type="entry name" value="pdi_dom"/>
    <property type="match status" value="2"/>
</dbReference>
<dbReference type="WBParaSite" id="SSTP_0000573000.1">
    <property type="protein sequence ID" value="SSTP_0000573000.1"/>
    <property type="gene ID" value="SSTP_0000573000"/>
</dbReference>
<dbReference type="CDD" id="cd02961">
    <property type="entry name" value="PDI_a_family"/>
    <property type="match status" value="1"/>
</dbReference>
<dbReference type="FunFam" id="3.40.30.10:FF:000042">
    <property type="entry name" value="protein disulfide-isomerase A2"/>
    <property type="match status" value="1"/>
</dbReference>
<feature type="signal peptide" evidence="13">
    <location>
        <begin position="1"/>
        <end position="21"/>
    </location>
</feature>
<keyword evidence="9 13" id="KW-0413">Isomerase</keyword>
<evidence type="ECO:0000313" key="17">
    <source>
        <dbReference type="WBParaSite" id="SSTP_0000573000.1"/>
    </source>
</evidence>
<evidence type="ECO:0000256" key="13">
    <source>
        <dbReference type="RuleBase" id="RU361130"/>
    </source>
</evidence>
<feature type="domain" description="Thioredoxin" evidence="15">
    <location>
        <begin position="9"/>
        <end position="136"/>
    </location>
</feature>
<comment type="subcellular location">
    <subcellularLocation>
        <location evidence="2">Endoplasmic reticulum lumen</location>
    </subcellularLocation>
</comment>
<evidence type="ECO:0000256" key="9">
    <source>
        <dbReference type="ARBA" id="ARBA00023235"/>
    </source>
</evidence>
<evidence type="ECO:0000256" key="5">
    <source>
        <dbReference type="ARBA" id="ARBA00022729"/>
    </source>
</evidence>
<dbReference type="FunFam" id="3.40.30.10:FF:000023">
    <property type="entry name" value="Protein disulfide-isomerase"/>
    <property type="match status" value="1"/>
</dbReference>
<dbReference type="InterPro" id="IPR017937">
    <property type="entry name" value="Thioredoxin_CS"/>
</dbReference>
<dbReference type="GO" id="GO:0003756">
    <property type="term" value="F:protein disulfide isomerase activity"/>
    <property type="evidence" value="ECO:0007669"/>
    <property type="project" value="UniProtKB-EC"/>
</dbReference>
<dbReference type="AlphaFoldDB" id="A0A0K0E899"/>
<feature type="disulfide bond" description="Redox-active" evidence="11">
    <location>
        <begin position="58"/>
        <end position="61"/>
    </location>
</feature>
<dbReference type="InterPro" id="IPR036249">
    <property type="entry name" value="Thioredoxin-like_sf"/>
</dbReference>
<dbReference type="CDD" id="cd02981">
    <property type="entry name" value="PDI_b_family"/>
    <property type="match status" value="1"/>
</dbReference>
<dbReference type="Proteomes" id="UP000035681">
    <property type="component" value="Unplaced"/>
</dbReference>
<dbReference type="NCBIfam" id="TIGR01130">
    <property type="entry name" value="ER_PDI_fam"/>
    <property type="match status" value="1"/>
</dbReference>
<dbReference type="PROSITE" id="PS51352">
    <property type="entry name" value="THIOREDOXIN_2"/>
    <property type="match status" value="2"/>
</dbReference>
<evidence type="ECO:0000256" key="6">
    <source>
        <dbReference type="ARBA" id="ARBA00022737"/>
    </source>
</evidence>
<proteinExistence type="inferred from homology"/>
<dbReference type="CDD" id="cd02995">
    <property type="entry name" value="PDI_a_PDI_a'_C"/>
    <property type="match status" value="1"/>
</dbReference>
<dbReference type="WBParaSite" id="TCONS_00001200.p1">
    <property type="protein sequence ID" value="TCONS_00001200.p1"/>
    <property type="gene ID" value="XLOC_001117"/>
</dbReference>
<dbReference type="Pfam" id="PF00085">
    <property type="entry name" value="Thioredoxin"/>
    <property type="match status" value="2"/>
</dbReference>
<reference evidence="17" key="1">
    <citation type="submission" date="2015-08" db="UniProtKB">
        <authorList>
            <consortium name="WormBaseParasite"/>
        </authorList>
    </citation>
    <scope>IDENTIFICATION</scope>
</reference>
<dbReference type="InterPro" id="IPR005792">
    <property type="entry name" value="Prot_disulphide_isomerase"/>
</dbReference>
<dbReference type="Gene3D" id="3.40.30.10">
    <property type="entry name" value="Glutaredoxin"/>
    <property type="match status" value="4"/>
</dbReference>
<evidence type="ECO:0000313" key="16">
    <source>
        <dbReference type="Proteomes" id="UP000035681"/>
    </source>
</evidence>
<feature type="chain" id="PRO_5005120679" description="Protein disulfide-isomerase" evidence="13">
    <location>
        <begin position="22"/>
        <end position="498"/>
    </location>
</feature>
<dbReference type="EC" id="5.3.4.1" evidence="4 13"/>
<keyword evidence="16" id="KW-1185">Reference proteome</keyword>
<evidence type="ECO:0000256" key="14">
    <source>
        <dbReference type="SAM" id="MobiDB-lite"/>
    </source>
</evidence>
<evidence type="ECO:0000256" key="7">
    <source>
        <dbReference type="ARBA" id="ARBA00022824"/>
    </source>
</evidence>
<name>A0A0K0E899_STRER</name>
<dbReference type="GO" id="GO:0006457">
    <property type="term" value="P:protein folding"/>
    <property type="evidence" value="ECO:0007669"/>
    <property type="project" value="TreeGrafter"/>
</dbReference>
<dbReference type="SUPFAM" id="SSF52833">
    <property type="entry name" value="Thioredoxin-like"/>
    <property type="match status" value="4"/>
</dbReference>
<sequence length="498" mass="55715">MKSTLLYILFTTLLVSPFAFAATEFTEEEDVIVLTKDNFDGVVGDHEFLLVEFYAPWCGHCKALAPNYAKAAQELKKEGATVRLAKLDATVHPDVATKFEVRGYPTIKFFRNGKPTEYTGGRDAASIVAWLKKKTGPAAKPLHSADDAKDFQESADVVVVGYFEKEDSEQAKAFLEVAGSMDDIPFAITTKEDVAKSIELKGEGVVLLKKFDEGRNEYEGKVEESKLKTFIQANRLALVNEFTQETASVIFGGEIKSHNLLFISKESEDFDKIYGQFQTAAKEFKGKLLFVYINTDVEDNARIMEFFGLKTEELPAIRLISLEEDMTKFKPEFTEITAENIKEFTQQYVDGKLKPHLMSEEIPEDWDAKPVKVLVGKNFAQVAKDQKKNVLVKFYAPWCGHCKQLAPIWDKLGEAFKDSDNVIIAKMDSTVNEVEDVKINSFPTIKFFPAGSDKVIDYTGDRTLEAFTSFIESGGKKGGSDAGTEEESTEEEPTHTEL</sequence>
<comment type="catalytic activity">
    <reaction evidence="1 13">
        <text>Catalyzes the rearrangement of -S-S- bonds in proteins.</text>
        <dbReference type="EC" id="5.3.4.1"/>
    </reaction>
</comment>
<keyword evidence="8 11" id="KW-1015">Disulfide bond</keyword>
<dbReference type="PANTHER" id="PTHR18929">
    <property type="entry name" value="PROTEIN DISULFIDE ISOMERASE"/>
    <property type="match status" value="1"/>
</dbReference>
<dbReference type="PRINTS" id="PR00421">
    <property type="entry name" value="THIOREDOXIN"/>
</dbReference>
<accession>A0A0K0E899</accession>
<evidence type="ECO:0000256" key="12">
    <source>
        <dbReference type="RuleBase" id="RU004208"/>
    </source>
</evidence>
<keyword evidence="6" id="KW-0677">Repeat</keyword>
<evidence type="ECO:0000259" key="15">
    <source>
        <dbReference type="PROSITE" id="PS51352"/>
    </source>
</evidence>
<dbReference type="STRING" id="6248.A0A0K0E899"/>
<dbReference type="InterPro" id="IPR013766">
    <property type="entry name" value="Thioredoxin_domain"/>
</dbReference>
<feature type="region of interest" description="Disordered" evidence="14">
    <location>
        <begin position="472"/>
        <end position="498"/>
    </location>
</feature>
<feature type="domain" description="Thioredoxin" evidence="15">
    <location>
        <begin position="335"/>
        <end position="476"/>
    </location>
</feature>
<keyword evidence="5 13" id="KW-0732">Signal</keyword>
<dbReference type="PANTHER" id="PTHR18929:SF240">
    <property type="entry name" value="PROTEIN DISULFIDE-ISOMERASE"/>
    <property type="match status" value="1"/>
</dbReference>